<organism evidence="12 13">
    <name type="scientific">Methanothrix harundinacea</name>
    <dbReference type="NCBI Taxonomy" id="301375"/>
    <lineage>
        <taxon>Archaea</taxon>
        <taxon>Methanobacteriati</taxon>
        <taxon>Methanobacteriota</taxon>
        <taxon>Stenosarchaea group</taxon>
        <taxon>Methanomicrobia</taxon>
        <taxon>Methanotrichales</taxon>
        <taxon>Methanotrichaceae</taxon>
        <taxon>Methanothrix</taxon>
    </lineage>
</organism>
<sequence length="287" mass="31458">MKNEGKVEAGDDAPPFCLPDQDEAEVCLDQLSGRWLVLYFYPKDNTSGCTKEALDFSERLQDFRELGAEVLGISPDSPKSHQKFREKHALSVRLLSDPEHRVLAAYGAWGTKKMYGKEYQGVIRSTAIIDPEGKIARIWKKVREVVTHIIRTANLDVDKIVTIEAMGIHIGIGLSLFTDIPLVIIRKRKYGLPGEIEVSQVTGYSKGQLYLNGISPGDRVIIVDDVISTGGTALATLGALEAAGAEVVDFVAVIERGEGAERLKAKGYAAKTMLRVDADEFGVKILE</sequence>
<dbReference type="Gene3D" id="3.40.50.2020">
    <property type="match status" value="1"/>
</dbReference>
<dbReference type="CDD" id="cd06223">
    <property type="entry name" value="PRTases_typeI"/>
    <property type="match status" value="1"/>
</dbReference>
<dbReference type="PATRIC" id="fig|301375.7.peg.88"/>
<dbReference type="InterPro" id="IPR000866">
    <property type="entry name" value="AhpC/TSA"/>
</dbReference>
<dbReference type="EC" id="1.11.1.24" evidence="2"/>
<evidence type="ECO:0000313" key="13">
    <source>
        <dbReference type="Proteomes" id="UP000057043"/>
    </source>
</evidence>
<evidence type="ECO:0000259" key="11">
    <source>
        <dbReference type="PROSITE" id="PS51352"/>
    </source>
</evidence>
<keyword evidence="5" id="KW-0560">Oxidoreductase</keyword>
<evidence type="ECO:0000256" key="6">
    <source>
        <dbReference type="ARBA" id="ARBA00023157"/>
    </source>
</evidence>
<evidence type="ECO:0000256" key="5">
    <source>
        <dbReference type="ARBA" id="ARBA00023002"/>
    </source>
</evidence>
<dbReference type="GO" id="GO:0005737">
    <property type="term" value="C:cytoplasm"/>
    <property type="evidence" value="ECO:0007669"/>
    <property type="project" value="TreeGrafter"/>
</dbReference>
<comment type="similarity">
    <text evidence="9">Belongs to the peroxiredoxin family. BCP/PrxQ subfamily.</text>
</comment>
<evidence type="ECO:0000256" key="4">
    <source>
        <dbReference type="ARBA" id="ARBA00022862"/>
    </source>
</evidence>
<dbReference type="InterPro" id="IPR036249">
    <property type="entry name" value="Thioredoxin-like_sf"/>
</dbReference>
<dbReference type="CDD" id="cd03017">
    <property type="entry name" value="PRX_BCP"/>
    <property type="match status" value="1"/>
</dbReference>
<dbReference type="InterPro" id="IPR050924">
    <property type="entry name" value="Peroxiredoxin_BCP/PrxQ"/>
</dbReference>
<dbReference type="EMBL" id="LGFT01000057">
    <property type="protein sequence ID" value="KUK43653.1"/>
    <property type="molecule type" value="Genomic_DNA"/>
</dbReference>
<gene>
    <name evidence="12" type="ORF">XD72_1981</name>
</gene>
<evidence type="ECO:0000256" key="10">
    <source>
        <dbReference type="ARBA" id="ARBA00049091"/>
    </source>
</evidence>
<keyword evidence="7" id="KW-0676">Redox-active center</keyword>
<comment type="catalytic activity">
    <reaction evidence="10">
        <text>a hydroperoxide + [thioredoxin]-dithiol = an alcohol + [thioredoxin]-disulfide + H2O</text>
        <dbReference type="Rhea" id="RHEA:62620"/>
        <dbReference type="Rhea" id="RHEA-COMP:10698"/>
        <dbReference type="Rhea" id="RHEA-COMP:10700"/>
        <dbReference type="ChEBI" id="CHEBI:15377"/>
        <dbReference type="ChEBI" id="CHEBI:29950"/>
        <dbReference type="ChEBI" id="CHEBI:30879"/>
        <dbReference type="ChEBI" id="CHEBI:35924"/>
        <dbReference type="ChEBI" id="CHEBI:50058"/>
        <dbReference type="EC" id="1.11.1.24"/>
    </reaction>
</comment>
<reference evidence="12 13" key="1">
    <citation type="journal article" date="2015" name="MBio">
        <title>Genome-Resolved Metagenomic Analysis Reveals Roles for Candidate Phyla and Other Microbial Community Members in Biogeochemical Transformations in Oil Reservoirs.</title>
        <authorList>
            <person name="Hu P."/>
            <person name="Tom L."/>
            <person name="Singh A."/>
            <person name="Thomas B.C."/>
            <person name="Baker B.J."/>
            <person name="Piceno Y.M."/>
            <person name="Andersen G.L."/>
            <person name="Banfield J.F."/>
        </authorList>
    </citation>
    <scope>NUCLEOTIDE SEQUENCE [LARGE SCALE GENOMIC DNA]</scope>
    <source>
        <strain evidence="12">57_489</strain>
    </source>
</reference>
<dbReference type="InterPro" id="IPR013766">
    <property type="entry name" value="Thioredoxin_domain"/>
</dbReference>
<dbReference type="InterPro" id="IPR029057">
    <property type="entry name" value="PRTase-like"/>
</dbReference>
<keyword evidence="4" id="KW-0049">Antioxidant</keyword>
<keyword evidence="3" id="KW-0575">Peroxidase</keyword>
<protein>
    <recommendedName>
        <fullName evidence="2">thioredoxin-dependent peroxiredoxin</fullName>
        <ecNumber evidence="2">1.11.1.24</ecNumber>
    </recommendedName>
    <alternativeName>
        <fullName evidence="8">Thioredoxin peroxidase</fullName>
    </alternativeName>
</protein>
<proteinExistence type="inferred from homology"/>
<dbReference type="PANTHER" id="PTHR42801">
    <property type="entry name" value="THIOREDOXIN-DEPENDENT PEROXIDE REDUCTASE"/>
    <property type="match status" value="1"/>
</dbReference>
<dbReference type="InterPro" id="IPR000836">
    <property type="entry name" value="PRTase_dom"/>
</dbReference>
<dbReference type="SUPFAM" id="SSF52833">
    <property type="entry name" value="Thioredoxin-like"/>
    <property type="match status" value="1"/>
</dbReference>
<dbReference type="FunFam" id="3.40.30.10:FF:000007">
    <property type="entry name" value="Thioredoxin-dependent thiol peroxidase"/>
    <property type="match status" value="1"/>
</dbReference>
<dbReference type="GO" id="GO:0034599">
    <property type="term" value="P:cellular response to oxidative stress"/>
    <property type="evidence" value="ECO:0007669"/>
    <property type="project" value="TreeGrafter"/>
</dbReference>
<keyword evidence="6" id="KW-1015">Disulfide bond</keyword>
<evidence type="ECO:0000313" key="12">
    <source>
        <dbReference type="EMBL" id="KUK43653.1"/>
    </source>
</evidence>
<dbReference type="SUPFAM" id="SSF53271">
    <property type="entry name" value="PRTase-like"/>
    <property type="match status" value="1"/>
</dbReference>
<comment type="subunit">
    <text evidence="1">Monomer.</text>
</comment>
<name>A0A101FSJ4_9EURY</name>
<dbReference type="Pfam" id="PF00578">
    <property type="entry name" value="AhpC-TSA"/>
    <property type="match status" value="1"/>
</dbReference>
<keyword evidence="12" id="KW-0808">Transferase</keyword>
<dbReference type="GO" id="GO:0045454">
    <property type="term" value="P:cell redox homeostasis"/>
    <property type="evidence" value="ECO:0007669"/>
    <property type="project" value="TreeGrafter"/>
</dbReference>
<dbReference type="PROSITE" id="PS51352">
    <property type="entry name" value="THIOREDOXIN_2"/>
    <property type="match status" value="1"/>
</dbReference>
<accession>A0A101FSJ4</accession>
<evidence type="ECO:0000256" key="8">
    <source>
        <dbReference type="ARBA" id="ARBA00032824"/>
    </source>
</evidence>
<dbReference type="NCBIfam" id="NF002635">
    <property type="entry name" value="PRK02304.1-4"/>
    <property type="match status" value="1"/>
</dbReference>
<evidence type="ECO:0000256" key="7">
    <source>
        <dbReference type="ARBA" id="ARBA00023284"/>
    </source>
</evidence>
<evidence type="ECO:0000256" key="1">
    <source>
        <dbReference type="ARBA" id="ARBA00011245"/>
    </source>
</evidence>
<dbReference type="PANTHER" id="PTHR42801:SF4">
    <property type="entry name" value="AHPC_TSA FAMILY PROTEIN"/>
    <property type="match status" value="1"/>
</dbReference>
<dbReference type="GO" id="GO:0008379">
    <property type="term" value="F:thioredoxin peroxidase activity"/>
    <property type="evidence" value="ECO:0007669"/>
    <property type="project" value="TreeGrafter"/>
</dbReference>
<dbReference type="GO" id="GO:0016757">
    <property type="term" value="F:glycosyltransferase activity"/>
    <property type="evidence" value="ECO:0007669"/>
    <property type="project" value="UniProtKB-KW"/>
</dbReference>
<evidence type="ECO:0000256" key="2">
    <source>
        <dbReference type="ARBA" id="ARBA00013017"/>
    </source>
</evidence>
<dbReference type="AlphaFoldDB" id="A0A101FSJ4"/>
<dbReference type="Gene3D" id="3.40.30.10">
    <property type="entry name" value="Glutaredoxin"/>
    <property type="match status" value="1"/>
</dbReference>
<evidence type="ECO:0000256" key="3">
    <source>
        <dbReference type="ARBA" id="ARBA00022559"/>
    </source>
</evidence>
<comment type="caution">
    <text evidence="12">The sequence shown here is derived from an EMBL/GenBank/DDBJ whole genome shotgun (WGS) entry which is preliminary data.</text>
</comment>
<evidence type="ECO:0000256" key="9">
    <source>
        <dbReference type="ARBA" id="ARBA00038489"/>
    </source>
</evidence>
<dbReference type="Proteomes" id="UP000057043">
    <property type="component" value="Unassembled WGS sequence"/>
</dbReference>
<keyword evidence="12" id="KW-0328">Glycosyltransferase</keyword>
<feature type="domain" description="Thioredoxin" evidence="11">
    <location>
        <begin position="7"/>
        <end position="165"/>
    </location>
</feature>